<feature type="region of interest" description="Disordered" evidence="1">
    <location>
        <begin position="56"/>
        <end position="77"/>
    </location>
</feature>
<organism evidence="2 3">
    <name type="scientific">Miscanthus lutarioriparius</name>
    <dbReference type="NCBI Taxonomy" id="422564"/>
    <lineage>
        <taxon>Eukaryota</taxon>
        <taxon>Viridiplantae</taxon>
        <taxon>Streptophyta</taxon>
        <taxon>Embryophyta</taxon>
        <taxon>Tracheophyta</taxon>
        <taxon>Spermatophyta</taxon>
        <taxon>Magnoliopsida</taxon>
        <taxon>Liliopsida</taxon>
        <taxon>Poales</taxon>
        <taxon>Poaceae</taxon>
        <taxon>PACMAD clade</taxon>
        <taxon>Panicoideae</taxon>
        <taxon>Andropogonodae</taxon>
        <taxon>Andropogoneae</taxon>
        <taxon>Saccharinae</taxon>
        <taxon>Miscanthus</taxon>
    </lineage>
</organism>
<keyword evidence="3" id="KW-1185">Reference proteome</keyword>
<gene>
    <name evidence="2" type="ORF">NCGR_LOCUS36738</name>
</gene>
<protein>
    <submittedName>
        <fullName evidence="2">Uncharacterized protein</fullName>
    </submittedName>
</protein>
<feature type="compositionally biased region" description="Basic residues" evidence="1">
    <location>
        <begin position="194"/>
        <end position="206"/>
    </location>
</feature>
<evidence type="ECO:0000313" key="2">
    <source>
        <dbReference type="EMBL" id="CAD6253100.1"/>
    </source>
</evidence>
<sequence length="287" mass="32018">MAARCDGPMAEGYRRLLSSGRQRQRHRCAGCRVQGRELPQSRPAASLVLTTLLVPDREGKKRHRSRGSGSPGSTDGAWAVMRGYPVSDTHATDTDRPRISHGYVSRPYSKYWIRIHLDTCIRHAAVEKEQVVQHVITNLCMGLQADQLHGMVFLRYNFETHYATFISGGLHTPFTHTKSTTNKSWNISPPPNSSKRKSTRLSKKAAAHSGKDAIQIAQELLVKKLGELSGEDTTQDTLDIDFYVQHFDQPIESAKMEAIKMLIEQEAKKQKTSAIQKKAAVAPAMEA</sequence>
<feature type="region of interest" description="Disordered" evidence="1">
    <location>
        <begin position="179"/>
        <end position="207"/>
    </location>
</feature>
<dbReference type="AlphaFoldDB" id="A0A811QAG4"/>
<comment type="caution">
    <text evidence="2">The sequence shown here is derived from an EMBL/GenBank/DDBJ whole genome shotgun (WGS) entry which is preliminary data.</text>
</comment>
<dbReference type="EMBL" id="CAJGYO010000009">
    <property type="protein sequence ID" value="CAD6253100.1"/>
    <property type="molecule type" value="Genomic_DNA"/>
</dbReference>
<evidence type="ECO:0000313" key="3">
    <source>
        <dbReference type="Proteomes" id="UP000604825"/>
    </source>
</evidence>
<accession>A0A811QAG4</accession>
<name>A0A811QAG4_9POAL</name>
<dbReference type="Proteomes" id="UP000604825">
    <property type="component" value="Unassembled WGS sequence"/>
</dbReference>
<reference evidence="2" key="1">
    <citation type="submission" date="2020-10" db="EMBL/GenBank/DDBJ databases">
        <authorList>
            <person name="Han B."/>
            <person name="Lu T."/>
            <person name="Zhao Q."/>
            <person name="Huang X."/>
            <person name="Zhao Y."/>
        </authorList>
    </citation>
    <scope>NUCLEOTIDE SEQUENCE</scope>
</reference>
<evidence type="ECO:0000256" key="1">
    <source>
        <dbReference type="SAM" id="MobiDB-lite"/>
    </source>
</evidence>
<proteinExistence type="predicted"/>